<comment type="similarity">
    <text evidence="1 8">Belongs to the beta-class carbonic anhydrase family.</text>
</comment>
<comment type="caution">
    <text evidence="9">The sequence shown here is derived from an EMBL/GenBank/DDBJ whole genome shotgun (WGS) entry which is preliminary data.</text>
</comment>
<protein>
    <recommendedName>
        <fullName evidence="2 8">Carbonic anhydrase</fullName>
        <ecNumber evidence="2 8">4.2.1.1</ecNumber>
    </recommendedName>
    <alternativeName>
        <fullName evidence="8">Carbonate dehydratase</fullName>
    </alternativeName>
</protein>
<dbReference type="GO" id="GO:0008270">
    <property type="term" value="F:zinc ion binding"/>
    <property type="evidence" value="ECO:0007669"/>
    <property type="project" value="UniProtKB-UniRule"/>
</dbReference>
<dbReference type="EC" id="4.2.1.1" evidence="2 8"/>
<dbReference type="SMART" id="SM00947">
    <property type="entry name" value="Pro_CA"/>
    <property type="match status" value="1"/>
</dbReference>
<dbReference type="STRING" id="10195.A0A3M7QQ35"/>
<dbReference type="Pfam" id="PF00484">
    <property type="entry name" value="Pro_CA"/>
    <property type="match status" value="1"/>
</dbReference>
<keyword evidence="3 7" id="KW-0479">Metal-binding</keyword>
<dbReference type="InterPro" id="IPR036874">
    <property type="entry name" value="Carbonic_anhydrase_sf"/>
</dbReference>
<dbReference type="PANTHER" id="PTHR11002">
    <property type="entry name" value="CARBONIC ANHYDRASE"/>
    <property type="match status" value="1"/>
</dbReference>
<dbReference type="SUPFAM" id="SSF53056">
    <property type="entry name" value="beta-carbonic anhydrase, cab"/>
    <property type="match status" value="1"/>
</dbReference>
<dbReference type="AlphaFoldDB" id="A0A3M7QQ35"/>
<proteinExistence type="inferred from homology"/>
<feature type="binding site" evidence="7">
    <location>
        <position position="46"/>
    </location>
    <ligand>
        <name>Zn(2+)</name>
        <dbReference type="ChEBI" id="CHEBI:29105"/>
    </ligand>
</feature>
<feature type="binding site" evidence="7">
    <location>
        <position position="48"/>
    </location>
    <ligand>
        <name>Zn(2+)</name>
        <dbReference type="ChEBI" id="CHEBI:29105"/>
    </ligand>
</feature>
<keyword evidence="4 7" id="KW-0862">Zinc</keyword>
<evidence type="ECO:0000256" key="6">
    <source>
        <dbReference type="ARBA" id="ARBA00048348"/>
    </source>
</evidence>
<accession>A0A3M7QQ35</accession>
<organism evidence="9 10">
    <name type="scientific">Brachionus plicatilis</name>
    <name type="common">Marine rotifer</name>
    <name type="synonym">Brachionus muelleri</name>
    <dbReference type="NCBI Taxonomy" id="10195"/>
    <lineage>
        <taxon>Eukaryota</taxon>
        <taxon>Metazoa</taxon>
        <taxon>Spiralia</taxon>
        <taxon>Gnathifera</taxon>
        <taxon>Rotifera</taxon>
        <taxon>Eurotatoria</taxon>
        <taxon>Monogononta</taxon>
        <taxon>Pseudotrocha</taxon>
        <taxon>Ploima</taxon>
        <taxon>Brachionidae</taxon>
        <taxon>Brachionus</taxon>
    </lineage>
</organism>
<evidence type="ECO:0000313" key="9">
    <source>
        <dbReference type="EMBL" id="RNA13068.1"/>
    </source>
</evidence>
<feature type="binding site" evidence="7">
    <location>
        <position position="109"/>
    </location>
    <ligand>
        <name>Zn(2+)</name>
        <dbReference type="ChEBI" id="CHEBI:29105"/>
    </ligand>
</feature>
<comment type="cofactor">
    <cofactor evidence="7">
        <name>Zn(2+)</name>
        <dbReference type="ChEBI" id="CHEBI:29105"/>
    </cofactor>
    <text evidence="7">Binds 1 zinc ion per subunit.</text>
</comment>
<feature type="binding site" evidence="7">
    <location>
        <position position="112"/>
    </location>
    <ligand>
        <name>Zn(2+)</name>
        <dbReference type="ChEBI" id="CHEBI:29105"/>
    </ligand>
</feature>
<dbReference type="PANTHER" id="PTHR11002:SF76">
    <property type="entry name" value="CARBONIC ANHYDRASE"/>
    <property type="match status" value="1"/>
</dbReference>
<evidence type="ECO:0000256" key="2">
    <source>
        <dbReference type="ARBA" id="ARBA00012925"/>
    </source>
</evidence>
<keyword evidence="10" id="KW-1185">Reference proteome</keyword>
<comment type="function">
    <text evidence="8">Reversible hydration of carbon dioxide.</text>
</comment>
<evidence type="ECO:0000256" key="7">
    <source>
        <dbReference type="PIRSR" id="PIRSR601765-1"/>
    </source>
</evidence>
<gene>
    <name evidence="9" type="ORF">BpHYR1_054273</name>
</gene>
<evidence type="ECO:0000256" key="4">
    <source>
        <dbReference type="ARBA" id="ARBA00022833"/>
    </source>
</evidence>
<evidence type="ECO:0000256" key="1">
    <source>
        <dbReference type="ARBA" id="ARBA00006217"/>
    </source>
</evidence>
<evidence type="ECO:0000256" key="5">
    <source>
        <dbReference type="ARBA" id="ARBA00023239"/>
    </source>
</evidence>
<name>A0A3M7QQ35_BRAPC</name>
<sequence>MIGKCSAMQTVLNGFLRYRANLRGELLEKFKVASVDLNPQAVMVTCVDSRILASRITQANPGEILITRNPGNLVPNYNVLPAKTSRPEEAALELACLHDHVDTIVVAGHADCKAMNLVHDNRDQLFKPAKSEKESLLKSWLMANSAPTIKKYSEFEKNSFKKTSSFSIVDGQKFEAYIDPENEYGNNDKFSMINTLVQLENLKHYSFLKEPLETNKVRAYALWLDIYNGDILIFSFKEKRFVKLNDNTYERLVSGINAA</sequence>
<dbReference type="GO" id="GO:0004089">
    <property type="term" value="F:carbonate dehydratase activity"/>
    <property type="evidence" value="ECO:0007669"/>
    <property type="project" value="UniProtKB-UniRule"/>
</dbReference>
<dbReference type="InterPro" id="IPR001765">
    <property type="entry name" value="Carbonic_anhydrase"/>
</dbReference>
<dbReference type="EMBL" id="REGN01005513">
    <property type="protein sequence ID" value="RNA13068.1"/>
    <property type="molecule type" value="Genomic_DNA"/>
</dbReference>
<evidence type="ECO:0000313" key="10">
    <source>
        <dbReference type="Proteomes" id="UP000276133"/>
    </source>
</evidence>
<evidence type="ECO:0000256" key="8">
    <source>
        <dbReference type="RuleBase" id="RU003956"/>
    </source>
</evidence>
<keyword evidence="5 8" id="KW-0456">Lyase</keyword>
<evidence type="ECO:0000256" key="3">
    <source>
        <dbReference type="ARBA" id="ARBA00022723"/>
    </source>
</evidence>
<dbReference type="Proteomes" id="UP000276133">
    <property type="component" value="Unassembled WGS sequence"/>
</dbReference>
<reference evidence="9 10" key="1">
    <citation type="journal article" date="2018" name="Sci. Rep.">
        <title>Genomic signatures of local adaptation to the degree of environmental predictability in rotifers.</title>
        <authorList>
            <person name="Franch-Gras L."/>
            <person name="Hahn C."/>
            <person name="Garcia-Roger E.M."/>
            <person name="Carmona M.J."/>
            <person name="Serra M."/>
            <person name="Gomez A."/>
        </authorList>
    </citation>
    <scope>NUCLEOTIDE SEQUENCE [LARGE SCALE GENOMIC DNA]</scope>
    <source>
        <strain evidence="9">HYR1</strain>
    </source>
</reference>
<dbReference type="OrthoDB" id="10020193at2759"/>
<comment type="catalytic activity">
    <reaction evidence="6 8">
        <text>hydrogencarbonate + H(+) = CO2 + H2O</text>
        <dbReference type="Rhea" id="RHEA:10748"/>
        <dbReference type="ChEBI" id="CHEBI:15377"/>
        <dbReference type="ChEBI" id="CHEBI:15378"/>
        <dbReference type="ChEBI" id="CHEBI:16526"/>
        <dbReference type="ChEBI" id="CHEBI:17544"/>
        <dbReference type="EC" id="4.2.1.1"/>
    </reaction>
</comment>
<dbReference type="Gene3D" id="3.40.1050.10">
    <property type="entry name" value="Carbonic anhydrase"/>
    <property type="match status" value="1"/>
</dbReference>